<dbReference type="InterPro" id="IPR055066">
    <property type="entry name" value="AASDHPPT_N"/>
</dbReference>
<dbReference type="GO" id="GO:0016740">
    <property type="term" value="F:transferase activity"/>
    <property type="evidence" value="ECO:0007669"/>
    <property type="project" value="UniProtKB-KW"/>
</dbReference>
<protein>
    <submittedName>
        <fullName evidence="5">4'-phosphopantetheinyl transferase family protein</fullName>
    </submittedName>
</protein>
<dbReference type="InterPro" id="IPR037143">
    <property type="entry name" value="4-PPantetheinyl_Trfase_dom_sf"/>
</dbReference>
<dbReference type="RefSeq" id="WP_378999044.1">
    <property type="nucleotide sequence ID" value="NZ_JBHSMT010000028.1"/>
</dbReference>
<comment type="similarity">
    <text evidence="1">Belongs to the P-Pant transferase superfamily. Gsp/Sfp/HetI/AcpT family.</text>
</comment>
<organism evidence="5 6">
    <name type="scientific">Paraherbaspirillum soli</name>
    <dbReference type="NCBI Taxonomy" id="631222"/>
    <lineage>
        <taxon>Bacteria</taxon>
        <taxon>Pseudomonadati</taxon>
        <taxon>Pseudomonadota</taxon>
        <taxon>Betaproteobacteria</taxon>
        <taxon>Burkholderiales</taxon>
        <taxon>Oxalobacteraceae</taxon>
        <taxon>Paraherbaspirillum</taxon>
    </lineage>
</organism>
<dbReference type="Gene3D" id="3.90.470.20">
    <property type="entry name" value="4'-phosphopantetheinyl transferase domain"/>
    <property type="match status" value="2"/>
</dbReference>
<dbReference type="SUPFAM" id="SSF56214">
    <property type="entry name" value="4'-phosphopantetheinyl transferase"/>
    <property type="match status" value="2"/>
</dbReference>
<evidence type="ECO:0000259" key="3">
    <source>
        <dbReference type="Pfam" id="PF01648"/>
    </source>
</evidence>
<evidence type="ECO:0000256" key="2">
    <source>
        <dbReference type="ARBA" id="ARBA00022679"/>
    </source>
</evidence>
<name>A0ABW0MDT1_9BURK</name>
<dbReference type="Proteomes" id="UP001596045">
    <property type="component" value="Unassembled WGS sequence"/>
</dbReference>
<keyword evidence="2 5" id="KW-0808">Transferase</keyword>
<feature type="domain" description="4'-phosphopantetheinyl transferase N-terminal" evidence="4">
    <location>
        <begin position="34"/>
        <end position="117"/>
    </location>
</feature>
<sequence length="265" mass="31017">MHRLVTVADPDPQRIDLWLTFLDDQGDIQLLEAYRQLLSAEERRRAQRFLRERDRHRYLVTRALVRTVLSRFTGVAPASLIFKENRYGKPALCGMDFDKRTLSFNLSHCDDMIVLAITQDRELGVDVENIALRPAPINIAKRYFAEEEIVDLTALSVDAQGERFFEWWTLKEAYIKARGMGLSIPLDQFGFRFDASERLEMWMHPNLGDRLSRWHHWQIRIASEYLIGLCAEHREDTPFPRITTTRIIPLVSDEHIGHVQLRTSE</sequence>
<gene>
    <name evidence="5" type="ORF">ACFPM8_16695</name>
</gene>
<dbReference type="PANTHER" id="PTHR12215">
    <property type="entry name" value="PHOSPHOPANTETHEINE TRANSFERASE"/>
    <property type="match status" value="1"/>
</dbReference>
<keyword evidence="6" id="KW-1185">Reference proteome</keyword>
<evidence type="ECO:0000313" key="6">
    <source>
        <dbReference type="Proteomes" id="UP001596045"/>
    </source>
</evidence>
<dbReference type="Pfam" id="PF01648">
    <property type="entry name" value="ACPS"/>
    <property type="match status" value="1"/>
</dbReference>
<dbReference type="Pfam" id="PF22624">
    <property type="entry name" value="AASDHPPT_N"/>
    <property type="match status" value="1"/>
</dbReference>
<feature type="domain" description="4'-phosphopantetheinyl transferase" evidence="3">
    <location>
        <begin position="123"/>
        <end position="230"/>
    </location>
</feature>
<dbReference type="PANTHER" id="PTHR12215:SF10">
    <property type="entry name" value="L-AMINOADIPATE-SEMIALDEHYDE DEHYDROGENASE-PHOSPHOPANTETHEINYL TRANSFERASE"/>
    <property type="match status" value="1"/>
</dbReference>
<evidence type="ECO:0000256" key="1">
    <source>
        <dbReference type="ARBA" id="ARBA00010990"/>
    </source>
</evidence>
<evidence type="ECO:0000259" key="4">
    <source>
        <dbReference type="Pfam" id="PF22624"/>
    </source>
</evidence>
<dbReference type="EMBL" id="JBHSMT010000028">
    <property type="protein sequence ID" value="MFC5475601.1"/>
    <property type="molecule type" value="Genomic_DNA"/>
</dbReference>
<dbReference type="InterPro" id="IPR050559">
    <property type="entry name" value="P-Pant_transferase_sf"/>
</dbReference>
<proteinExistence type="inferred from homology"/>
<accession>A0ABW0MDT1</accession>
<evidence type="ECO:0000313" key="5">
    <source>
        <dbReference type="EMBL" id="MFC5475601.1"/>
    </source>
</evidence>
<reference evidence="6" key="1">
    <citation type="journal article" date="2019" name="Int. J. Syst. Evol. Microbiol.">
        <title>The Global Catalogue of Microorganisms (GCM) 10K type strain sequencing project: providing services to taxonomists for standard genome sequencing and annotation.</title>
        <authorList>
            <consortium name="The Broad Institute Genomics Platform"/>
            <consortium name="The Broad Institute Genome Sequencing Center for Infectious Disease"/>
            <person name="Wu L."/>
            <person name="Ma J."/>
        </authorList>
    </citation>
    <scope>NUCLEOTIDE SEQUENCE [LARGE SCALE GENOMIC DNA]</scope>
    <source>
        <strain evidence="6">JCM 17066</strain>
    </source>
</reference>
<dbReference type="InterPro" id="IPR008278">
    <property type="entry name" value="4-PPantetheinyl_Trfase_dom"/>
</dbReference>
<comment type="caution">
    <text evidence="5">The sequence shown here is derived from an EMBL/GenBank/DDBJ whole genome shotgun (WGS) entry which is preliminary data.</text>
</comment>